<comment type="catalytic activity">
    <reaction evidence="10">
        <text>5-[(5-phospho-1-deoxy-D-ribulos-1-ylimino)methylamino]-1-(5-phospho-beta-D-ribosyl)imidazole-4-carboxamide + L-glutamine = D-erythro-1-(imidazol-4-yl)glycerol 3-phosphate + 5-amino-1-(5-phospho-beta-D-ribosyl)imidazole-4-carboxamide + L-glutamate + H(+)</text>
        <dbReference type="Rhea" id="RHEA:24793"/>
        <dbReference type="ChEBI" id="CHEBI:15378"/>
        <dbReference type="ChEBI" id="CHEBI:29985"/>
        <dbReference type="ChEBI" id="CHEBI:58278"/>
        <dbReference type="ChEBI" id="CHEBI:58359"/>
        <dbReference type="ChEBI" id="CHEBI:58475"/>
        <dbReference type="ChEBI" id="CHEBI:58525"/>
        <dbReference type="EC" id="4.3.2.10"/>
    </reaction>
</comment>
<sequence>MLKTRVIPCLLLRDEGLVKTQKFKDSKYVGDSINAVKIFNKKEVDELIFIDIDVSKNNGEPNWEIIKDLASECFMPLAYGGGIKSLEQIEYLLKIGVEKVVINHKTLEDPDFIRKAVQYFGSSTIVCAVDIKKNFWGKYLVYDHVKGKLTDIAVIDYVKAIEEMGAGEIFVNNVDREGTYSGFDLDIIKSVTSAVNIPVIVCGGASKLSDISLAANAGASAVAVGSLFIFQGPHRAVLISYPTQKELKEII</sequence>
<dbReference type="Pfam" id="PF00977">
    <property type="entry name" value="His_biosynth"/>
    <property type="match status" value="1"/>
</dbReference>
<dbReference type="InterPro" id="IPR050064">
    <property type="entry name" value="IGPS_HisA/HisF"/>
</dbReference>
<dbReference type="GO" id="GO:0000107">
    <property type="term" value="F:imidazoleglycerol-phosphate synthase activity"/>
    <property type="evidence" value="ECO:0007669"/>
    <property type="project" value="InterPro"/>
</dbReference>
<organism evidence="12 13">
    <name type="scientific">Pedobacter cryoconitis</name>
    <dbReference type="NCBI Taxonomy" id="188932"/>
    <lineage>
        <taxon>Bacteria</taxon>
        <taxon>Pseudomonadati</taxon>
        <taxon>Bacteroidota</taxon>
        <taxon>Sphingobacteriia</taxon>
        <taxon>Sphingobacteriales</taxon>
        <taxon>Sphingobacteriaceae</taxon>
        <taxon>Pedobacter</taxon>
    </lineage>
</organism>
<dbReference type="GO" id="GO:0000105">
    <property type="term" value="P:L-histidine biosynthetic process"/>
    <property type="evidence" value="ECO:0007669"/>
    <property type="project" value="UniProtKB-UniPathway"/>
</dbReference>
<dbReference type="GO" id="GO:0016829">
    <property type="term" value="F:lyase activity"/>
    <property type="evidence" value="ECO:0007669"/>
    <property type="project" value="UniProtKB-KW"/>
</dbReference>
<evidence type="ECO:0000256" key="9">
    <source>
        <dbReference type="ARBA" id="ARBA00030264"/>
    </source>
</evidence>
<evidence type="ECO:0000256" key="1">
    <source>
        <dbReference type="ARBA" id="ARBA00005091"/>
    </source>
</evidence>
<evidence type="ECO:0000256" key="11">
    <source>
        <dbReference type="RuleBase" id="RU003657"/>
    </source>
</evidence>
<dbReference type="AlphaFoldDB" id="A0A7W9DZ21"/>
<dbReference type="UniPathway" id="UPA00031">
    <property type="reaction ID" value="UER00010"/>
</dbReference>
<evidence type="ECO:0000256" key="4">
    <source>
        <dbReference type="ARBA" id="ARBA00012809"/>
    </source>
</evidence>
<name>A0A7W9DZ21_9SPHI</name>
<evidence type="ECO:0000256" key="8">
    <source>
        <dbReference type="ARBA" id="ARBA00025475"/>
    </source>
</evidence>
<proteinExistence type="inferred from homology"/>
<dbReference type="InterPro" id="IPR011060">
    <property type="entry name" value="RibuloseP-bd_barrel"/>
</dbReference>
<evidence type="ECO:0000313" key="13">
    <source>
        <dbReference type="Proteomes" id="UP000537204"/>
    </source>
</evidence>
<reference evidence="12 13" key="1">
    <citation type="submission" date="2020-08" db="EMBL/GenBank/DDBJ databases">
        <title>Genomic Encyclopedia of Type Strains, Phase IV (KMG-V): Genome sequencing to study the core and pangenomes of soil and plant-associated prokaryotes.</title>
        <authorList>
            <person name="Whitman W."/>
        </authorList>
    </citation>
    <scope>NUCLEOTIDE SEQUENCE [LARGE SCALE GENOMIC DNA]</scope>
    <source>
        <strain evidence="12 13">S3M1</strain>
    </source>
</reference>
<comment type="function">
    <text evidence="8">IGPS catalyzes the conversion of PRFAR and glutamine to IGP, AICAR and glutamate. The HisF subunit catalyzes the cyclization activity that produces IGP and AICAR from PRFAR using the ammonia provided by the HisH subunit.</text>
</comment>
<evidence type="ECO:0000256" key="5">
    <source>
        <dbReference type="ARBA" id="ARBA00022605"/>
    </source>
</evidence>
<accession>A0A7W9DZ21</accession>
<evidence type="ECO:0000313" key="12">
    <source>
        <dbReference type="EMBL" id="MBB5636593.1"/>
    </source>
</evidence>
<evidence type="ECO:0000256" key="6">
    <source>
        <dbReference type="ARBA" id="ARBA00023102"/>
    </source>
</evidence>
<evidence type="ECO:0000256" key="7">
    <source>
        <dbReference type="ARBA" id="ARBA00023239"/>
    </source>
</evidence>
<dbReference type="PANTHER" id="PTHR21235">
    <property type="entry name" value="IMIDAZOLE GLYCEROL PHOSPHATE SYNTHASE SUBUNIT HISF/H IGP SYNTHASE SUBUNIT HISF/H"/>
    <property type="match status" value="1"/>
</dbReference>
<dbReference type="CDD" id="cd04731">
    <property type="entry name" value="HisF"/>
    <property type="match status" value="1"/>
</dbReference>
<dbReference type="InterPro" id="IPR004651">
    <property type="entry name" value="HisF"/>
</dbReference>
<dbReference type="Proteomes" id="UP000537204">
    <property type="component" value="Unassembled WGS sequence"/>
</dbReference>
<comment type="similarity">
    <text evidence="2 11">Belongs to the HisA/HisF family.</text>
</comment>
<dbReference type="Gene3D" id="3.20.20.70">
    <property type="entry name" value="Aldolase class I"/>
    <property type="match status" value="1"/>
</dbReference>
<dbReference type="RefSeq" id="WP_183882288.1">
    <property type="nucleotide sequence ID" value="NZ_JACHCE010000003.1"/>
</dbReference>
<keyword evidence="5 11" id="KW-0028">Amino-acid biosynthesis</keyword>
<comment type="pathway">
    <text evidence="1">Amino-acid biosynthesis; L-histidine biosynthesis; L-histidine from 5-phospho-alpha-D-ribose 1-diphosphate: step 5/9.</text>
</comment>
<dbReference type="InterPro" id="IPR006062">
    <property type="entry name" value="His_biosynth"/>
</dbReference>
<keyword evidence="6 11" id="KW-0368">Histidine biosynthesis</keyword>
<evidence type="ECO:0000256" key="3">
    <source>
        <dbReference type="ARBA" id="ARBA00011152"/>
    </source>
</evidence>
<gene>
    <name evidence="12" type="ORF">HDE68_002494</name>
</gene>
<comment type="caution">
    <text evidence="12">The sequence shown here is derived from an EMBL/GenBank/DDBJ whole genome shotgun (WGS) entry which is preliminary data.</text>
</comment>
<dbReference type="InterPro" id="IPR013785">
    <property type="entry name" value="Aldolase_TIM"/>
</dbReference>
<dbReference type="PANTHER" id="PTHR21235:SF2">
    <property type="entry name" value="IMIDAZOLE GLYCEROL PHOSPHATE SYNTHASE HISHF"/>
    <property type="match status" value="1"/>
</dbReference>
<comment type="subunit">
    <text evidence="3">Heterodimer of HisH and HisF.</text>
</comment>
<dbReference type="SUPFAM" id="SSF51366">
    <property type="entry name" value="Ribulose-phoshate binding barrel"/>
    <property type="match status" value="1"/>
</dbReference>
<protein>
    <recommendedName>
        <fullName evidence="4">imidazole glycerol-phosphate synthase</fullName>
        <ecNumber evidence="4">4.3.2.10</ecNumber>
    </recommendedName>
    <alternativeName>
        <fullName evidence="9">IGP synthase cyclase subunit</fullName>
    </alternativeName>
</protein>
<dbReference type="EMBL" id="JACHCE010000003">
    <property type="protein sequence ID" value="MBB5636593.1"/>
    <property type="molecule type" value="Genomic_DNA"/>
</dbReference>
<dbReference type="EC" id="4.3.2.10" evidence="4"/>
<keyword evidence="7 12" id="KW-0456">Lyase</keyword>
<evidence type="ECO:0000256" key="10">
    <source>
        <dbReference type="ARBA" id="ARBA00047838"/>
    </source>
</evidence>
<evidence type="ECO:0000256" key="2">
    <source>
        <dbReference type="ARBA" id="ARBA00009667"/>
    </source>
</evidence>
<dbReference type="NCBIfam" id="NF038364">
    <property type="entry name" value="AglZ_HisF2_fam"/>
    <property type="match status" value="1"/>
</dbReference>